<dbReference type="eggNOG" id="COG3962">
    <property type="taxonomic scope" value="Bacteria"/>
</dbReference>
<dbReference type="GO" id="GO:0009097">
    <property type="term" value="P:isoleucine biosynthetic process"/>
    <property type="evidence" value="ECO:0007669"/>
    <property type="project" value="TreeGrafter"/>
</dbReference>
<dbReference type="CDD" id="cd02003">
    <property type="entry name" value="TPP_IolD"/>
    <property type="match status" value="1"/>
</dbReference>
<dbReference type="GO" id="GO:0050660">
    <property type="term" value="F:flavin adenine dinucleotide binding"/>
    <property type="evidence" value="ECO:0007669"/>
    <property type="project" value="TreeGrafter"/>
</dbReference>
<evidence type="ECO:0000256" key="1">
    <source>
        <dbReference type="ARBA" id="ARBA00007812"/>
    </source>
</evidence>
<dbReference type="CDD" id="cd07035">
    <property type="entry name" value="TPP_PYR_POX_like"/>
    <property type="match status" value="1"/>
</dbReference>
<evidence type="ECO:0000259" key="6">
    <source>
        <dbReference type="Pfam" id="PF02775"/>
    </source>
</evidence>
<dbReference type="GO" id="GO:0003984">
    <property type="term" value="F:acetolactate synthase activity"/>
    <property type="evidence" value="ECO:0007669"/>
    <property type="project" value="TreeGrafter"/>
</dbReference>
<dbReference type="OrthoDB" id="3194735at2"/>
<name>D2PMP0_KRIFD</name>
<evidence type="ECO:0000313" key="8">
    <source>
        <dbReference type="EMBL" id="ADB30784.1"/>
    </source>
</evidence>
<evidence type="ECO:0000256" key="4">
    <source>
        <dbReference type="SAM" id="MobiDB-lite"/>
    </source>
</evidence>
<dbReference type="Gene3D" id="3.40.50.970">
    <property type="match status" value="2"/>
</dbReference>
<dbReference type="AlphaFoldDB" id="D2PMP0"/>
<proteinExistence type="inferred from homology"/>
<gene>
    <name evidence="8" type="ordered locus">Kfla_1689</name>
</gene>
<reference evidence="8 9" key="2">
    <citation type="journal article" date="2010" name="Stand. Genomic Sci.">
        <title>Complete genome sequence of Kribbella flavida type strain (IFO 14399).</title>
        <authorList>
            <person name="Pukall R."/>
            <person name="Lapidus A."/>
            <person name="Glavina Del Rio T."/>
            <person name="Copeland A."/>
            <person name="Tice H."/>
            <person name="Cheng J.-F."/>
            <person name="Lucas S."/>
            <person name="Chen F."/>
            <person name="Nolan M."/>
            <person name="LaButti K."/>
            <person name="Pati A."/>
            <person name="Ivanova N."/>
            <person name="Mavrommatis K."/>
            <person name="Mikhailova N."/>
            <person name="Pitluck S."/>
            <person name="Bruce D."/>
            <person name="Goodwin L."/>
            <person name="Land M."/>
            <person name="Hauser L."/>
            <person name="Chang Y.-J."/>
            <person name="Jeffries C.D."/>
            <person name="Chen A."/>
            <person name="Palaniappan K."/>
            <person name="Chain P."/>
            <person name="Rohde M."/>
            <person name="Goeker M."/>
            <person name="Bristow J."/>
            <person name="Eisen J.A."/>
            <person name="Markowitz V."/>
            <person name="Hugenholtz P."/>
            <person name="Kyrpides N.C."/>
            <person name="Klenk H.-P."/>
            <person name="Brettin T."/>
        </authorList>
    </citation>
    <scope>NUCLEOTIDE SEQUENCE [LARGE SCALE GENOMIC DNA]</scope>
    <source>
        <strain evidence="9">DSM 17836 / JCM 10339 / NBRC 14399</strain>
    </source>
</reference>
<sequence length="639" mass="68344">MTVRLTVAQALVRFLSVQYSERDGQRQKLFAGCFGIFGHGNVAGLGQALLQAELEDPAALPYILARNEQAMVHSAVAFARMRDRLQTYACTASIGPGSTNMVTGAALATVNRLPVLILPSDVFATRVASPVLQELENFSAGDVSVNDAFRPVSKYFDRVWRPEQLPAALLNAMRVLTDPVETGAVTIALPQDVQAEAYDWPDELFAERTWYVARPLPEASMLEKAAELVRAAQRPLIVAGGGVAYSQAQDALRSFAEATGIPVAETQAGKGSLSYDHPQSVGAVGSTGTTAANALAREADLVIGVGTRYSDFTTASRTAFQNPDVRFVNINVARFDGGKHAGLPLVADAREALVSLASALDGWSVQRKYTDSATELARQWDQVVDNTYNPPAEVTGKLAAGLLTQGQVLGAVNELSAPSDVVVCAAGSMPGDLHKLWRTRDPKGYHVEYGFSCMGYEIAGGLGVRLGAPDRDVFVLVGDGSYLMMSSELVTAVQENLKIIVVLVQNHGFASIGALSESLGSQRFGTAYRRRGADGRLDGDHLPVDLAANVRSFGVEVIEVSDRDELEKAIHTAKAATGPIAIHVTTDPLIGGPDSDSWWDVPVSQVSELDSTRAASAAYEEAKKRQQPYYAPVDPRADR</sequence>
<keyword evidence="2 3" id="KW-0786">Thiamine pyrophosphate</keyword>
<evidence type="ECO:0000256" key="3">
    <source>
        <dbReference type="RuleBase" id="RU362132"/>
    </source>
</evidence>
<comment type="similarity">
    <text evidence="1 3">Belongs to the TPP enzyme family.</text>
</comment>
<dbReference type="SUPFAM" id="SSF52518">
    <property type="entry name" value="Thiamin diphosphate-binding fold (THDP-binding)"/>
    <property type="match status" value="2"/>
</dbReference>
<dbReference type="STRING" id="479435.Kfla_1689"/>
<dbReference type="Pfam" id="PF02776">
    <property type="entry name" value="TPP_enzyme_N"/>
    <property type="match status" value="1"/>
</dbReference>
<dbReference type="InterPro" id="IPR045229">
    <property type="entry name" value="TPP_enz"/>
</dbReference>
<evidence type="ECO:0000313" key="9">
    <source>
        <dbReference type="Proteomes" id="UP000007967"/>
    </source>
</evidence>
<keyword evidence="9" id="KW-1185">Reference proteome</keyword>
<evidence type="ECO:0000259" key="5">
    <source>
        <dbReference type="Pfam" id="PF00205"/>
    </source>
</evidence>
<dbReference type="GO" id="GO:0016823">
    <property type="term" value="F:hydrolase activity, acting on acid carbon-carbon bonds, in ketonic substances"/>
    <property type="evidence" value="ECO:0007669"/>
    <property type="project" value="InterPro"/>
</dbReference>
<dbReference type="GO" id="GO:0019310">
    <property type="term" value="P:inositol catabolic process"/>
    <property type="evidence" value="ECO:0007669"/>
    <property type="project" value="InterPro"/>
</dbReference>
<dbReference type="EMBL" id="CP001736">
    <property type="protein sequence ID" value="ADB30784.1"/>
    <property type="molecule type" value="Genomic_DNA"/>
</dbReference>
<dbReference type="GO" id="GO:0005948">
    <property type="term" value="C:acetolactate synthase complex"/>
    <property type="evidence" value="ECO:0007669"/>
    <property type="project" value="TreeGrafter"/>
</dbReference>
<dbReference type="InterPro" id="IPR029035">
    <property type="entry name" value="DHS-like_NAD/FAD-binding_dom"/>
</dbReference>
<dbReference type="InterPro" id="IPR012000">
    <property type="entry name" value="Thiamin_PyroP_enz_cen_dom"/>
</dbReference>
<dbReference type="SUPFAM" id="SSF52467">
    <property type="entry name" value="DHS-like NAD/FAD-binding domain"/>
    <property type="match status" value="1"/>
</dbReference>
<evidence type="ECO:0000259" key="7">
    <source>
        <dbReference type="Pfam" id="PF02776"/>
    </source>
</evidence>
<dbReference type="Gene3D" id="3.40.50.1220">
    <property type="entry name" value="TPP-binding domain"/>
    <property type="match status" value="1"/>
</dbReference>
<protein>
    <submittedName>
        <fullName evidence="8">Thiamine pyrophosphate protein central region</fullName>
    </submittedName>
</protein>
<dbReference type="PROSITE" id="PS00187">
    <property type="entry name" value="TPP_ENZYMES"/>
    <property type="match status" value="1"/>
</dbReference>
<feature type="region of interest" description="Disordered" evidence="4">
    <location>
        <begin position="617"/>
        <end position="639"/>
    </location>
</feature>
<dbReference type="KEGG" id="kfl:Kfla_1689"/>
<dbReference type="HOGENOM" id="CLU_013748_6_0_11"/>
<dbReference type="Pfam" id="PF00205">
    <property type="entry name" value="TPP_enzyme_M"/>
    <property type="match status" value="1"/>
</dbReference>
<dbReference type="InterPro" id="IPR030817">
    <property type="entry name" value="Myo_inos_IolD"/>
</dbReference>
<dbReference type="Proteomes" id="UP000007967">
    <property type="component" value="Chromosome"/>
</dbReference>
<dbReference type="GO" id="GO:0000287">
    <property type="term" value="F:magnesium ion binding"/>
    <property type="evidence" value="ECO:0007669"/>
    <property type="project" value="InterPro"/>
</dbReference>
<organism evidence="8 9">
    <name type="scientific">Kribbella flavida (strain DSM 17836 / JCM 10339 / NBRC 14399)</name>
    <dbReference type="NCBI Taxonomy" id="479435"/>
    <lineage>
        <taxon>Bacteria</taxon>
        <taxon>Bacillati</taxon>
        <taxon>Actinomycetota</taxon>
        <taxon>Actinomycetes</taxon>
        <taxon>Propionibacteriales</taxon>
        <taxon>Kribbellaceae</taxon>
        <taxon>Kribbella</taxon>
    </lineage>
</organism>
<dbReference type="Pfam" id="PF02775">
    <property type="entry name" value="TPP_enzyme_C"/>
    <property type="match status" value="1"/>
</dbReference>
<dbReference type="GO" id="GO:0009099">
    <property type="term" value="P:L-valine biosynthetic process"/>
    <property type="evidence" value="ECO:0007669"/>
    <property type="project" value="TreeGrafter"/>
</dbReference>
<dbReference type="PANTHER" id="PTHR18968">
    <property type="entry name" value="THIAMINE PYROPHOSPHATE ENZYMES"/>
    <property type="match status" value="1"/>
</dbReference>
<feature type="domain" description="Thiamine pyrophosphate enzyme N-terminal TPP-binding" evidence="7">
    <location>
        <begin position="50"/>
        <end position="135"/>
    </location>
</feature>
<dbReference type="NCBIfam" id="TIGR04377">
    <property type="entry name" value="myo_inos_iolD"/>
    <property type="match status" value="1"/>
</dbReference>
<reference evidence="9" key="1">
    <citation type="submission" date="2009-09" db="EMBL/GenBank/DDBJ databases">
        <title>The complete genome of Kribbella flavida DSM 17836.</title>
        <authorList>
            <consortium name="US DOE Joint Genome Institute (JGI-PGF)"/>
            <person name="Lucas S."/>
            <person name="Copeland A."/>
            <person name="Lapidus A."/>
            <person name="Glavina del Rio T."/>
            <person name="Dalin E."/>
            <person name="Tice H."/>
            <person name="Bruce D."/>
            <person name="Goodwin L."/>
            <person name="Pitluck S."/>
            <person name="Kyrpides N."/>
            <person name="Mavromatis K."/>
            <person name="Ivanova N."/>
            <person name="Saunders E."/>
            <person name="Brettin T."/>
            <person name="Detter J.C."/>
            <person name="Han C."/>
            <person name="Larimer F."/>
            <person name="Land M."/>
            <person name="Hauser L."/>
            <person name="Markowitz V."/>
            <person name="Cheng J.-F."/>
            <person name="Hugenholtz P."/>
            <person name="Woyke T."/>
            <person name="Wu D."/>
            <person name="Pukall R."/>
            <person name="Klenk H.-P."/>
            <person name="Eisen J.A."/>
        </authorList>
    </citation>
    <scope>NUCLEOTIDE SEQUENCE [LARGE SCALE GENOMIC DNA]</scope>
    <source>
        <strain evidence="9">DSM 17836 / JCM 10339 / NBRC 14399</strain>
    </source>
</reference>
<accession>D2PMP0</accession>
<dbReference type="GO" id="GO:0030976">
    <property type="term" value="F:thiamine pyrophosphate binding"/>
    <property type="evidence" value="ECO:0007669"/>
    <property type="project" value="InterPro"/>
</dbReference>
<dbReference type="InterPro" id="IPR011766">
    <property type="entry name" value="TPP_enzyme_TPP-bd"/>
</dbReference>
<feature type="domain" description="Thiamine pyrophosphate enzyme TPP-binding" evidence="6">
    <location>
        <begin position="426"/>
        <end position="584"/>
    </location>
</feature>
<feature type="domain" description="Thiamine pyrophosphate enzyme central" evidence="5">
    <location>
        <begin position="222"/>
        <end position="355"/>
    </location>
</feature>
<dbReference type="RefSeq" id="WP_012919340.1">
    <property type="nucleotide sequence ID" value="NC_013729.1"/>
</dbReference>
<evidence type="ECO:0000256" key="2">
    <source>
        <dbReference type="ARBA" id="ARBA00023052"/>
    </source>
</evidence>
<dbReference type="PANTHER" id="PTHR18968:SF9">
    <property type="entry name" value="3D-(3,5_4)-TRIHYDROXYCYCLOHEXANE-1,2-DIONE HYDROLASE"/>
    <property type="match status" value="1"/>
</dbReference>
<dbReference type="InterPro" id="IPR000399">
    <property type="entry name" value="TPP-bd_CS"/>
</dbReference>
<dbReference type="InterPro" id="IPR029061">
    <property type="entry name" value="THDP-binding"/>
</dbReference>
<dbReference type="InterPro" id="IPR012001">
    <property type="entry name" value="Thiamin_PyroP_enz_TPP-bd_dom"/>
</dbReference>